<evidence type="ECO:0000256" key="1">
    <source>
        <dbReference type="ARBA" id="ARBA00022723"/>
    </source>
</evidence>
<dbReference type="OrthoDB" id="2162994at2759"/>
<comment type="caution">
    <text evidence="8">The sequence shown here is derived from an EMBL/GenBank/DDBJ whole genome shotgun (WGS) entry which is preliminary data.</text>
</comment>
<organism evidence="8 9">
    <name type="scientific">Umbelopsis vinacea</name>
    <dbReference type="NCBI Taxonomy" id="44442"/>
    <lineage>
        <taxon>Eukaryota</taxon>
        <taxon>Fungi</taxon>
        <taxon>Fungi incertae sedis</taxon>
        <taxon>Mucoromycota</taxon>
        <taxon>Mucoromycotina</taxon>
        <taxon>Umbelopsidomycetes</taxon>
        <taxon>Umbelopsidales</taxon>
        <taxon>Umbelopsidaceae</taxon>
        <taxon>Umbelopsis</taxon>
    </lineage>
</organism>
<dbReference type="SMART" id="SM00091">
    <property type="entry name" value="PAS"/>
    <property type="match status" value="1"/>
</dbReference>
<evidence type="ECO:0000256" key="4">
    <source>
        <dbReference type="PROSITE-ProRule" id="PRU00094"/>
    </source>
</evidence>
<protein>
    <recommendedName>
        <fullName evidence="10">White collar 2 protein</fullName>
    </recommendedName>
</protein>
<feature type="domain" description="PAS" evidence="6">
    <location>
        <begin position="47"/>
        <end position="118"/>
    </location>
</feature>
<dbReference type="PROSITE" id="PS50112">
    <property type="entry name" value="PAS"/>
    <property type="match status" value="1"/>
</dbReference>
<evidence type="ECO:0000313" key="9">
    <source>
        <dbReference type="Proteomes" id="UP000612746"/>
    </source>
</evidence>
<dbReference type="PROSITE" id="PS50114">
    <property type="entry name" value="GATA_ZN_FINGER_2"/>
    <property type="match status" value="1"/>
</dbReference>
<name>A0A8H7Q897_9FUNG</name>
<evidence type="ECO:0000256" key="2">
    <source>
        <dbReference type="ARBA" id="ARBA00022771"/>
    </source>
</evidence>
<dbReference type="PANTHER" id="PTHR45658:SF18">
    <property type="entry name" value="PROTEIN GAT2"/>
    <property type="match status" value="1"/>
</dbReference>
<evidence type="ECO:0008006" key="10">
    <source>
        <dbReference type="Google" id="ProtNLM"/>
    </source>
</evidence>
<dbReference type="GO" id="GO:0008270">
    <property type="term" value="F:zinc ion binding"/>
    <property type="evidence" value="ECO:0007669"/>
    <property type="project" value="UniProtKB-KW"/>
</dbReference>
<dbReference type="Proteomes" id="UP000612746">
    <property type="component" value="Unassembled WGS sequence"/>
</dbReference>
<keyword evidence="9" id="KW-1185">Reference proteome</keyword>
<dbReference type="NCBIfam" id="TIGR00229">
    <property type="entry name" value="sensory_box"/>
    <property type="match status" value="1"/>
</dbReference>
<dbReference type="SUPFAM" id="SSF57716">
    <property type="entry name" value="Glucocorticoid receptor-like (DNA-binding domain)"/>
    <property type="match status" value="1"/>
</dbReference>
<dbReference type="SUPFAM" id="SSF55785">
    <property type="entry name" value="PYP-like sensor domain (PAS domain)"/>
    <property type="match status" value="1"/>
</dbReference>
<proteinExistence type="predicted"/>
<dbReference type="GO" id="GO:0043565">
    <property type="term" value="F:sequence-specific DNA binding"/>
    <property type="evidence" value="ECO:0007669"/>
    <property type="project" value="InterPro"/>
</dbReference>
<dbReference type="InterPro" id="IPR051140">
    <property type="entry name" value="GATA_TF"/>
</dbReference>
<dbReference type="Pfam" id="PF00320">
    <property type="entry name" value="GATA"/>
    <property type="match status" value="1"/>
</dbReference>
<dbReference type="SMART" id="SM00401">
    <property type="entry name" value="ZnF_GATA"/>
    <property type="match status" value="1"/>
</dbReference>
<gene>
    <name evidence="8" type="ORF">INT44_005321</name>
</gene>
<dbReference type="PROSITE" id="PS00344">
    <property type="entry name" value="GATA_ZN_FINGER_1"/>
    <property type="match status" value="1"/>
</dbReference>
<dbReference type="CDD" id="cd00202">
    <property type="entry name" value="ZnF_GATA"/>
    <property type="match status" value="1"/>
</dbReference>
<keyword evidence="3" id="KW-0862">Zinc</keyword>
<reference evidence="8" key="1">
    <citation type="submission" date="2020-12" db="EMBL/GenBank/DDBJ databases">
        <title>Metabolic potential, ecology and presence of endohyphal bacteria is reflected in genomic diversity of Mucoromycotina.</title>
        <authorList>
            <person name="Muszewska A."/>
            <person name="Okrasinska A."/>
            <person name="Steczkiewicz K."/>
            <person name="Drgas O."/>
            <person name="Orlowska M."/>
            <person name="Perlinska-Lenart U."/>
            <person name="Aleksandrzak-Piekarczyk T."/>
            <person name="Szatraj K."/>
            <person name="Zielenkiewicz U."/>
            <person name="Pilsyk S."/>
            <person name="Malc E."/>
            <person name="Mieczkowski P."/>
            <person name="Kruszewska J.S."/>
            <person name="Biernat P."/>
            <person name="Pawlowska J."/>
        </authorList>
    </citation>
    <scope>NUCLEOTIDE SEQUENCE</scope>
    <source>
        <strain evidence="8">WA0000051536</strain>
    </source>
</reference>
<dbReference type="Gene3D" id="3.30.450.20">
    <property type="entry name" value="PAS domain"/>
    <property type="match status" value="1"/>
</dbReference>
<dbReference type="CDD" id="cd00130">
    <property type="entry name" value="PAS"/>
    <property type="match status" value="1"/>
</dbReference>
<keyword evidence="1" id="KW-0479">Metal-binding</keyword>
<dbReference type="PANTHER" id="PTHR45658">
    <property type="entry name" value="GATA TRANSCRIPTION FACTOR"/>
    <property type="match status" value="1"/>
</dbReference>
<dbReference type="AlphaFoldDB" id="A0A8H7Q897"/>
<dbReference type="InterPro" id="IPR013767">
    <property type="entry name" value="PAS_fold"/>
</dbReference>
<evidence type="ECO:0000259" key="7">
    <source>
        <dbReference type="PROSITE" id="PS50114"/>
    </source>
</evidence>
<dbReference type="InterPro" id="IPR000014">
    <property type="entry name" value="PAS"/>
</dbReference>
<dbReference type="Pfam" id="PF00989">
    <property type="entry name" value="PAS"/>
    <property type="match status" value="1"/>
</dbReference>
<evidence type="ECO:0000259" key="6">
    <source>
        <dbReference type="PROSITE" id="PS50112"/>
    </source>
</evidence>
<sequence length="402" mass="45078">MTKDDKLPHKQPAYTVRTFSFNPASSSLRNTNEQGATRGTLTEFTRRKNWSQRIIDKLEDFIHVLSPQGKIMYCSPATTELFGYAPKDLIGHQVSDFIHLDDKDLFQREFRESCLQRRKFHLYYRFQKNDSTYVSLEMVGHAYFGEGEKRQSSLPLCFFATGKVYPNNAANLIDTFLELKMEKEMLERQIGEAKAKKQRDVSKSPSQPSRKNSEQSSDSIPVDFSQLSRTQEISSGEQTQDFVDDTADIDMLAYQPILNNAPYVYTMGVTPNNDISEALQMFTGLRYDMGERSNGISTGSTAAQLLDPTLDLSALTGSLLDTAPIQILNPSTFANQDQADAAALDRNSKRKKRVKDTSVVHVCTDCGTTESPEWRKGPKGPKTLCNACGLRAKKNQKASATA</sequence>
<feature type="region of interest" description="Disordered" evidence="5">
    <location>
        <begin position="190"/>
        <end position="222"/>
    </location>
</feature>
<feature type="domain" description="GATA-type" evidence="7">
    <location>
        <begin position="363"/>
        <end position="402"/>
    </location>
</feature>
<evidence type="ECO:0000256" key="3">
    <source>
        <dbReference type="ARBA" id="ARBA00022833"/>
    </source>
</evidence>
<dbReference type="InterPro" id="IPR000679">
    <property type="entry name" value="Znf_GATA"/>
</dbReference>
<accession>A0A8H7Q897</accession>
<dbReference type="EMBL" id="JAEPRA010000003">
    <property type="protein sequence ID" value="KAG2187631.1"/>
    <property type="molecule type" value="Genomic_DNA"/>
</dbReference>
<evidence type="ECO:0000256" key="5">
    <source>
        <dbReference type="SAM" id="MobiDB-lite"/>
    </source>
</evidence>
<dbReference type="Gene3D" id="3.30.50.10">
    <property type="entry name" value="Erythroid Transcription Factor GATA-1, subunit A"/>
    <property type="match status" value="1"/>
</dbReference>
<evidence type="ECO:0000313" key="8">
    <source>
        <dbReference type="EMBL" id="KAG2187631.1"/>
    </source>
</evidence>
<feature type="compositionally biased region" description="Basic and acidic residues" evidence="5">
    <location>
        <begin position="190"/>
        <end position="202"/>
    </location>
</feature>
<keyword evidence="2 4" id="KW-0863">Zinc-finger</keyword>
<dbReference type="InterPro" id="IPR013088">
    <property type="entry name" value="Znf_NHR/GATA"/>
</dbReference>
<feature type="compositionally biased region" description="Polar residues" evidence="5">
    <location>
        <begin position="203"/>
        <end position="222"/>
    </location>
</feature>
<dbReference type="InterPro" id="IPR035965">
    <property type="entry name" value="PAS-like_dom_sf"/>
</dbReference>
<dbReference type="GO" id="GO:0006355">
    <property type="term" value="P:regulation of DNA-templated transcription"/>
    <property type="evidence" value="ECO:0007669"/>
    <property type="project" value="InterPro"/>
</dbReference>